<dbReference type="InterPro" id="IPR000086">
    <property type="entry name" value="NUDIX_hydrolase_dom"/>
</dbReference>
<evidence type="ECO:0000256" key="1">
    <source>
        <dbReference type="ARBA" id="ARBA00022801"/>
    </source>
</evidence>
<dbReference type="Proteomes" id="UP001237071">
    <property type="component" value="Unassembled WGS sequence"/>
</dbReference>
<keyword evidence="4" id="KW-1185">Reference proteome</keyword>
<dbReference type="InterPro" id="IPR015797">
    <property type="entry name" value="NUDIX_hydrolase-like_dom_sf"/>
</dbReference>
<dbReference type="Gene3D" id="3.90.79.10">
    <property type="entry name" value="Nucleoside Triphosphate Pyrophosphohydrolase"/>
    <property type="match status" value="1"/>
</dbReference>
<dbReference type="PANTHER" id="PTHR10885:SF0">
    <property type="entry name" value="ISOPENTENYL-DIPHOSPHATE DELTA-ISOMERASE"/>
    <property type="match status" value="1"/>
</dbReference>
<protein>
    <submittedName>
        <fullName evidence="3">Isopentenyldiphosphate isomerase</fullName>
    </submittedName>
</protein>
<reference evidence="3 4" key="1">
    <citation type="submission" date="2023-07" db="EMBL/GenBank/DDBJ databases">
        <title>Genomic Encyclopedia of Type Strains, Phase IV (KMG-IV): sequencing the most valuable type-strain genomes for metagenomic binning, comparative biology and taxonomic classification.</title>
        <authorList>
            <person name="Goeker M."/>
        </authorList>
    </citation>
    <scope>NUCLEOTIDE SEQUENCE [LARGE SCALE GENOMIC DNA]</scope>
    <source>
        <strain evidence="3 4">DSM 23147</strain>
    </source>
</reference>
<evidence type="ECO:0000259" key="2">
    <source>
        <dbReference type="PROSITE" id="PS51462"/>
    </source>
</evidence>
<comment type="caution">
    <text evidence="3">The sequence shown here is derived from an EMBL/GenBank/DDBJ whole genome shotgun (WGS) entry which is preliminary data.</text>
</comment>
<dbReference type="PROSITE" id="PS51462">
    <property type="entry name" value="NUDIX"/>
    <property type="match status" value="1"/>
</dbReference>
<organism evidence="3 4">
    <name type="scientific">Streptococcus dysgalactiae</name>
    <dbReference type="NCBI Taxonomy" id="1334"/>
    <lineage>
        <taxon>Bacteria</taxon>
        <taxon>Bacillati</taxon>
        <taxon>Bacillota</taxon>
        <taxon>Bacilli</taxon>
        <taxon>Lactobacillales</taxon>
        <taxon>Streptococcaceae</taxon>
        <taxon>Streptococcus</taxon>
    </lineage>
</organism>
<accession>A0ABU0A9S0</accession>
<keyword evidence="1" id="KW-0378">Hydrolase</keyword>
<evidence type="ECO:0000313" key="3">
    <source>
        <dbReference type="EMBL" id="MDQ0263252.1"/>
    </source>
</evidence>
<sequence length="179" mass="20381">MMGEFWDIYTANRVKTGRVMERGSLFKQGDYHLVVHICLFNDRGEMLIQQRQAEKAGWPGLWDVTVGGSALAGETAQQAAMRELKEELGLSLDLIGVRPHFTINFGEGFDDTFLVTVPYLVDLESLVLQEEEVQAVRWANRHEILRMIDEGSFIPYLKGKIDLCFDMVGQYGAHQSQRK</sequence>
<dbReference type="GO" id="GO:0016853">
    <property type="term" value="F:isomerase activity"/>
    <property type="evidence" value="ECO:0007669"/>
    <property type="project" value="UniProtKB-KW"/>
</dbReference>
<dbReference type="CDD" id="cd04693">
    <property type="entry name" value="NUDIX_Hydrolase"/>
    <property type="match status" value="1"/>
</dbReference>
<dbReference type="EMBL" id="JAUSTL010000011">
    <property type="protein sequence ID" value="MDQ0263252.1"/>
    <property type="molecule type" value="Genomic_DNA"/>
</dbReference>
<proteinExistence type="predicted"/>
<dbReference type="InterPro" id="IPR020084">
    <property type="entry name" value="NUDIX_hydrolase_CS"/>
</dbReference>
<name>A0ABU0A9S0_STRDY</name>
<keyword evidence="3" id="KW-0413">Isomerase</keyword>
<dbReference type="PANTHER" id="PTHR10885">
    <property type="entry name" value="ISOPENTENYL-DIPHOSPHATE DELTA-ISOMERASE"/>
    <property type="match status" value="1"/>
</dbReference>
<gene>
    <name evidence="3" type="ORF">J2S26_001330</name>
</gene>
<feature type="domain" description="Nudix hydrolase" evidence="2">
    <location>
        <begin position="30"/>
        <end position="161"/>
    </location>
</feature>
<dbReference type="SUPFAM" id="SSF55811">
    <property type="entry name" value="Nudix"/>
    <property type="match status" value="1"/>
</dbReference>
<dbReference type="Pfam" id="PF00293">
    <property type="entry name" value="NUDIX"/>
    <property type="match status" value="1"/>
</dbReference>
<dbReference type="PROSITE" id="PS00893">
    <property type="entry name" value="NUDIX_BOX"/>
    <property type="match status" value="1"/>
</dbReference>
<evidence type="ECO:0000313" key="4">
    <source>
        <dbReference type="Proteomes" id="UP001237071"/>
    </source>
</evidence>